<dbReference type="EMBL" id="QGUI02000235">
    <property type="protein sequence ID" value="MFO7193571.1"/>
    <property type="molecule type" value="Genomic_DNA"/>
</dbReference>
<feature type="domain" description="HTH deoR-type" evidence="3">
    <location>
        <begin position="2"/>
        <end position="57"/>
    </location>
</feature>
<dbReference type="PIRSF" id="PIRSF016838">
    <property type="entry name" value="PafC"/>
    <property type="match status" value="1"/>
</dbReference>
<proteinExistence type="predicted"/>
<reference evidence="4" key="4">
    <citation type="submission" date="2023-08" db="EMBL/GenBank/DDBJ databases">
        <authorList>
            <person name="Guima S.E.S."/>
            <person name="Martins L.F."/>
            <person name="Silva A.M."/>
            <person name="Setubal J.C."/>
        </authorList>
    </citation>
    <scope>NUCLEOTIDE SEQUENCE</scope>
    <source>
        <strain evidence="4">ZC4RG45</strain>
    </source>
</reference>
<name>A0A2W4K1L1_9PSEU</name>
<dbReference type="Pfam" id="PF13280">
    <property type="entry name" value="WYL"/>
    <property type="match status" value="1"/>
</dbReference>
<dbReference type="InterPro" id="IPR026881">
    <property type="entry name" value="WYL_dom"/>
</dbReference>
<keyword evidence="1" id="KW-0805">Transcription regulation</keyword>
<dbReference type="InterPro" id="IPR051534">
    <property type="entry name" value="CBASS_pafABC_assoc_protein"/>
</dbReference>
<sequence>MRASRLLSVLLLLQNRGRLTAEQLAQELEVSVRTVYRDIDALSAAGVPVYAERGRSGGIQLVGGFRTRLTGLTEAEAQALALSGLPDAAAELGLGATLAAAQLKLSAALPPELRARANTVAQRFHLDVPGWFHDVESPPHLAAVADAVWNERVLRIRYVKWGRREVERTVEPLGLVLKAGQWYLVARVGNTATTYRVGRIQSVDVLGQFDRDRVAAGFDLAEFWSSFSEQFEQRLYPRTARVRMSKLGRALAPVYLGAVGQKAVEEAEAAGADVDAEGWQEVELPVEQGRPAIGELLRFGPEIEVLEPADLRAELAEAVRRMAAAYDSGSAGSQR</sequence>
<reference evidence="4" key="2">
    <citation type="submission" date="2018-05" db="EMBL/GenBank/DDBJ databases">
        <authorList>
            <person name="Moura L."/>
            <person name="Setubal J.C."/>
        </authorList>
    </citation>
    <scope>NUCLEOTIDE SEQUENCE</scope>
    <source>
        <strain evidence="4">ZC4RG45</strain>
    </source>
</reference>
<dbReference type="InterPro" id="IPR001034">
    <property type="entry name" value="DeoR_HTH"/>
</dbReference>
<dbReference type="PANTHER" id="PTHR34580:SF1">
    <property type="entry name" value="PROTEIN PAFC"/>
    <property type="match status" value="1"/>
</dbReference>
<dbReference type="Proteomes" id="UP000249324">
    <property type="component" value="Unassembled WGS sequence"/>
</dbReference>
<dbReference type="InterPro" id="IPR036390">
    <property type="entry name" value="WH_DNA-bd_sf"/>
</dbReference>
<dbReference type="Pfam" id="PF25583">
    <property type="entry name" value="WCX"/>
    <property type="match status" value="1"/>
</dbReference>
<dbReference type="AlphaFoldDB" id="A0A2W4K1L1"/>
<dbReference type="EMBL" id="QGUI01000110">
    <property type="protein sequence ID" value="PZN00078.1"/>
    <property type="molecule type" value="Genomic_DNA"/>
</dbReference>
<accession>A0A2W4K1L1</accession>
<dbReference type="InterPro" id="IPR057727">
    <property type="entry name" value="WCX_dom"/>
</dbReference>
<dbReference type="GO" id="GO:0003700">
    <property type="term" value="F:DNA-binding transcription factor activity"/>
    <property type="evidence" value="ECO:0007669"/>
    <property type="project" value="InterPro"/>
</dbReference>
<evidence type="ECO:0000313" key="6">
    <source>
        <dbReference type="Proteomes" id="UP000249324"/>
    </source>
</evidence>
<organism evidence="5">
    <name type="scientific">Thermocrispum agreste</name>
    <dbReference type="NCBI Taxonomy" id="37925"/>
    <lineage>
        <taxon>Bacteria</taxon>
        <taxon>Bacillati</taxon>
        <taxon>Actinomycetota</taxon>
        <taxon>Actinomycetes</taxon>
        <taxon>Pseudonocardiales</taxon>
        <taxon>Pseudonocardiaceae</taxon>
        <taxon>Thermocrispum</taxon>
    </lineage>
</organism>
<dbReference type="SUPFAM" id="SSF46785">
    <property type="entry name" value="Winged helix' DNA-binding domain"/>
    <property type="match status" value="1"/>
</dbReference>
<evidence type="ECO:0000313" key="4">
    <source>
        <dbReference type="EMBL" id="MFO7193571.1"/>
    </source>
</evidence>
<keyword evidence="2" id="KW-0804">Transcription</keyword>
<dbReference type="STRING" id="1111738.GCA_000427905_01752"/>
<reference evidence="5" key="1">
    <citation type="submission" date="2018-05" db="EMBL/GenBank/DDBJ databases">
        <authorList>
            <person name="Lanie J.A."/>
            <person name="Ng W.-L."/>
            <person name="Kazmierczak K.M."/>
            <person name="Andrzejewski T.M."/>
            <person name="Davidsen T.M."/>
            <person name="Wayne K.J."/>
            <person name="Tettelin H."/>
            <person name="Glass J.I."/>
            <person name="Rusch D."/>
            <person name="Podicherti R."/>
            <person name="Tsui H.-C.T."/>
            <person name="Winkler M.E."/>
        </authorList>
    </citation>
    <scope>NUCLEOTIDE SEQUENCE</scope>
    <source>
        <strain evidence="5">ZC4RG45</strain>
    </source>
</reference>
<reference evidence="4 6" key="3">
    <citation type="journal article" date="2021" name="BMC Genomics">
        <title>Genome-resolved metagenome and metatranscriptome analyses of thermophilic composting reveal key bacterial players and their metabolic interactions.</title>
        <authorList>
            <person name="Braga L.P.P."/>
            <person name="Pereira R.V."/>
            <person name="Martins L.F."/>
            <person name="Moura L.M.S."/>
            <person name="Sanchez F.B."/>
            <person name="Patane J.S.L."/>
            <person name="da Silva A.M."/>
            <person name="Setubal J.C."/>
        </authorList>
    </citation>
    <scope>NUCLEOTIDE SEQUENCE [LARGE SCALE GENOMIC DNA]</scope>
    <source>
        <strain evidence="4">ZC4RG45</strain>
    </source>
</reference>
<comment type="caution">
    <text evidence="5">The sequence shown here is derived from an EMBL/GenBank/DDBJ whole genome shotgun (WGS) entry which is preliminary data.</text>
</comment>
<dbReference type="Gene3D" id="1.10.10.10">
    <property type="entry name" value="Winged helix-like DNA-binding domain superfamily/Winged helix DNA-binding domain"/>
    <property type="match status" value="1"/>
</dbReference>
<dbReference type="InterPro" id="IPR028349">
    <property type="entry name" value="PafC-like"/>
</dbReference>
<dbReference type="InterPro" id="IPR036388">
    <property type="entry name" value="WH-like_DNA-bd_sf"/>
</dbReference>
<evidence type="ECO:0000256" key="2">
    <source>
        <dbReference type="ARBA" id="ARBA00023163"/>
    </source>
</evidence>
<evidence type="ECO:0000256" key="1">
    <source>
        <dbReference type="ARBA" id="ARBA00023015"/>
    </source>
</evidence>
<dbReference type="Pfam" id="PF08279">
    <property type="entry name" value="HTH_11"/>
    <property type="match status" value="1"/>
</dbReference>
<dbReference type="InterPro" id="IPR013196">
    <property type="entry name" value="HTH_11"/>
</dbReference>
<dbReference type="PROSITE" id="PS51000">
    <property type="entry name" value="HTH_DEOR_2"/>
    <property type="match status" value="1"/>
</dbReference>
<gene>
    <name evidence="4" type="ORF">DIU77_015120</name>
    <name evidence="5" type="ORF">DIU77_04370</name>
</gene>
<dbReference type="PROSITE" id="PS52050">
    <property type="entry name" value="WYL"/>
    <property type="match status" value="1"/>
</dbReference>
<protein>
    <submittedName>
        <fullName evidence="5">Transcriptional regulator</fullName>
    </submittedName>
    <submittedName>
        <fullName evidence="4">YafY family protein</fullName>
    </submittedName>
</protein>
<evidence type="ECO:0000313" key="5">
    <source>
        <dbReference type="EMBL" id="PZN00078.1"/>
    </source>
</evidence>
<evidence type="ECO:0000259" key="3">
    <source>
        <dbReference type="PROSITE" id="PS51000"/>
    </source>
</evidence>
<dbReference type="PANTHER" id="PTHR34580">
    <property type="match status" value="1"/>
</dbReference>